<dbReference type="PANTHER" id="PTHR43540">
    <property type="entry name" value="PEROXYUREIDOACRYLATE/UREIDOACRYLATE AMIDOHYDROLASE-RELATED"/>
    <property type="match status" value="1"/>
</dbReference>
<evidence type="ECO:0000313" key="5">
    <source>
        <dbReference type="Proteomes" id="UP000265930"/>
    </source>
</evidence>
<dbReference type="Pfam" id="PF00857">
    <property type="entry name" value="Isochorismatase"/>
    <property type="match status" value="1"/>
</dbReference>
<feature type="domain" description="Isochorismatase-like" evidence="3">
    <location>
        <begin position="3"/>
        <end position="164"/>
    </location>
</feature>
<evidence type="ECO:0000256" key="1">
    <source>
        <dbReference type="ARBA" id="ARBA00006336"/>
    </source>
</evidence>
<accession>A0A399IRZ0</accession>
<dbReference type="InterPro" id="IPR036380">
    <property type="entry name" value="Isochorismatase-like_sf"/>
</dbReference>
<organism evidence="4 5">
    <name type="scientific">Clostridium chromiireducens</name>
    <dbReference type="NCBI Taxonomy" id="225345"/>
    <lineage>
        <taxon>Bacteria</taxon>
        <taxon>Bacillati</taxon>
        <taxon>Bacillota</taxon>
        <taxon>Clostridia</taxon>
        <taxon>Eubacteriales</taxon>
        <taxon>Clostridiaceae</taxon>
        <taxon>Clostridium</taxon>
    </lineage>
</organism>
<evidence type="ECO:0000259" key="3">
    <source>
        <dbReference type="Pfam" id="PF00857"/>
    </source>
</evidence>
<evidence type="ECO:0000256" key="2">
    <source>
        <dbReference type="ARBA" id="ARBA00022801"/>
    </source>
</evidence>
<dbReference type="InterPro" id="IPR050272">
    <property type="entry name" value="Isochorismatase-like_hydrls"/>
</dbReference>
<dbReference type="InterPro" id="IPR000868">
    <property type="entry name" value="Isochorismatase-like_dom"/>
</dbReference>
<gene>
    <name evidence="4" type="ORF">D2A34_00150</name>
</gene>
<dbReference type="Gene3D" id="3.40.50.850">
    <property type="entry name" value="Isochorismatase-like"/>
    <property type="match status" value="1"/>
</dbReference>
<proteinExistence type="inferred from homology"/>
<protein>
    <submittedName>
        <fullName evidence="4">Cysteine hydrolase</fullName>
    </submittedName>
</protein>
<reference evidence="4 5" key="1">
    <citation type="submission" date="2018-08" db="EMBL/GenBank/DDBJ databases">
        <title>Genome of Clostridium chromiireducens C1, DSM12136.</title>
        <authorList>
            <person name="Xing M."/>
            <person name="Wei Y."/>
            <person name="Ang E.L."/>
            <person name="Zhao H."/>
            <person name="Zhang Y."/>
        </authorList>
    </citation>
    <scope>NUCLEOTIDE SEQUENCE [LARGE SCALE GENOMIC DNA]</scope>
    <source>
        <strain evidence="4 5">C1</strain>
    </source>
</reference>
<dbReference type="AlphaFoldDB" id="A0A399IRZ0"/>
<dbReference type="GO" id="GO:0016787">
    <property type="term" value="F:hydrolase activity"/>
    <property type="evidence" value="ECO:0007669"/>
    <property type="project" value="UniProtKB-KW"/>
</dbReference>
<comment type="similarity">
    <text evidence="1">Belongs to the isochorismatase family.</text>
</comment>
<dbReference type="PANTHER" id="PTHR43540:SF16">
    <property type="entry name" value="ISOCHORISMATASE-LIKE DOMAIN-CONTAINING PROTEIN"/>
    <property type="match status" value="1"/>
</dbReference>
<dbReference type="CDD" id="cd00431">
    <property type="entry name" value="cysteine_hydrolases"/>
    <property type="match status" value="1"/>
</dbReference>
<comment type="caution">
    <text evidence="4">The sequence shown here is derived from an EMBL/GenBank/DDBJ whole genome shotgun (WGS) entry which is preliminary data.</text>
</comment>
<evidence type="ECO:0000313" key="4">
    <source>
        <dbReference type="EMBL" id="RII35818.1"/>
    </source>
</evidence>
<keyword evidence="2 4" id="KW-0378">Hydrolase</keyword>
<dbReference type="RefSeq" id="WP_119365364.1">
    <property type="nucleotide sequence ID" value="NZ_JBLZIA010000001.1"/>
</dbReference>
<name>A0A399IRZ0_9CLOT</name>
<dbReference type="Proteomes" id="UP000265930">
    <property type="component" value="Unassembled WGS sequence"/>
</dbReference>
<sequence>MKSALLLVDMQKIFKDLKNEEFEKSIIPNTAKALNIARNKNIPVIHVRTLYRRNKSNWPRVTLNLEKMWCEEGSWESEFIDDLLPLKNELVINKCRFTAFYNTKLESYLYENKIEHIYVAGYGTDVSIRSTVIDAYDRDILVTILKDCVLSEREKNEEAIEYLKFFVKSPVLTIEELENNISEVEGT</sequence>
<dbReference type="EMBL" id="QXDJ01000001">
    <property type="protein sequence ID" value="RII35818.1"/>
    <property type="molecule type" value="Genomic_DNA"/>
</dbReference>
<dbReference type="SUPFAM" id="SSF52499">
    <property type="entry name" value="Isochorismatase-like hydrolases"/>
    <property type="match status" value="1"/>
</dbReference>